<keyword evidence="1" id="KW-0812">Transmembrane</keyword>
<keyword evidence="1" id="KW-1133">Transmembrane helix</keyword>
<reference evidence="3" key="1">
    <citation type="submission" date="2025-08" db="UniProtKB">
        <authorList>
            <consortium name="RefSeq"/>
        </authorList>
    </citation>
    <scope>IDENTIFICATION</scope>
</reference>
<dbReference type="GeneID" id="103369565"/>
<sequence length="114" mass="12543">MNEAAGLRFRRLHRPTVITDELPELRYKGAGTYSSKVFQVTLVSLGGFLLLPLLVIILILESPIQPEVFRSAACPSRALQVLNVAAEIHSAQTQKAVCVPEDKTRPSSEQNTKT</sequence>
<accession>A0A9Y4NFY9</accession>
<organism evidence="2 3">
    <name type="scientific">Stegastes partitus</name>
    <name type="common">bicolor damselfish</name>
    <dbReference type="NCBI Taxonomy" id="144197"/>
    <lineage>
        <taxon>Eukaryota</taxon>
        <taxon>Metazoa</taxon>
        <taxon>Chordata</taxon>
        <taxon>Craniata</taxon>
        <taxon>Vertebrata</taxon>
        <taxon>Euteleostomi</taxon>
        <taxon>Actinopterygii</taxon>
        <taxon>Neopterygii</taxon>
        <taxon>Teleostei</taxon>
        <taxon>Neoteleostei</taxon>
        <taxon>Acanthomorphata</taxon>
        <taxon>Ovalentaria</taxon>
        <taxon>Pomacentridae</taxon>
        <taxon>Stegastes</taxon>
    </lineage>
</organism>
<evidence type="ECO:0000313" key="3">
    <source>
        <dbReference type="RefSeq" id="XP_008296534.1"/>
    </source>
</evidence>
<keyword evidence="2" id="KW-1185">Reference proteome</keyword>
<feature type="transmembrane region" description="Helical" evidence="1">
    <location>
        <begin position="37"/>
        <end position="60"/>
    </location>
</feature>
<keyword evidence="1" id="KW-0472">Membrane</keyword>
<evidence type="ECO:0000313" key="2">
    <source>
        <dbReference type="Proteomes" id="UP000694891"/>
    </source>
</evidence>
<dbReference type="RefSeq" id="XP_008296534.1">
    <property type="nucleotide sequence ID" value="XM_008298312.1"/>
</dbReference>
<gene>
    <name evidence="3" type="primary">LOC103369565</name>
</gene>
<dbReference type="AlphaFoldDB" id="A0A9Y4NFY9"/>
<evidence type="ECO:0000256" key="1">
    <source>
        <dbReference type="SAM" id="Phobius"/>
    </source>
</evidence>
<name>A0A9Y4NFY9_9TELE</name>
<proteinExistence type="predicted"/>
<protein>
    <submittedName>
        <fullName evidence="3">Adipocyte plasma membrane-associated protein-like</fullName>
    </submittedName>
</protein>
<dbReference type="Proteomes" id="UP000694891">
    <property type="component" value="Unplaced"/>
</dbReference>